<dbReference type="Gene3D" id="2.60.120.200">
    <property type="match status" value="1"/>
</dbReference>
<protein>
    <recommendedName>
        <fullName evidence="1">Alginate lyase 2 domain-containing protein</fullName>
    </recommendedName>
</protein>
<evidence type="ECO:0000313" key="3">
    <source>
        <dbReference type="Proteomes" id="UP000178558"/>
    </source>
</evidence>
<dbReference type="SUPFAM" id="SSF49899">
    <property type="entry name" value="Concanavalin A-like lectins/glucanases"/>
    <property type="match status" value="1"/>
</dbReference>
<dbReference type="Pfam" id="PF08787">
    <property type="entry name" value="Alginate_lyase2"/>
    <property type="match status" value="1"/>
</dbReference>
<comment type="caution">
    <text evidence="2">The sequence shown here is derived from an EMBL/GenBank/DDBJ whole genome shotgun (WGS) entry which is preliminary data.</text>
</comment>
<dbReference type="AlphaFoldDB" id="A0A1F7J5T1"/>
<name>A0A1F7J5T1_9BACT</name>
<dbReference type="InterPro" id="IPR013320">
    <property type="entry name" value="ConA-like_dom_sf"/>
</dbReference>
<gene>
    <name evidence="2" type="ORF">A3B50_01545</name>
</gene>
<dbReference type="InterPro" id="IPR014895">
    <property type="entry name" value="Alginate_lyase_2"/>
</dbReference>
<accession>A0A1F7J5T1</accession>
<evidence type="ECO:0000259" key="1">
    <source>
        <dbReference type="Pfam" id="PF08787"/>
    </source>
</evidence>
<sequence length="248" mass="27227">MSPQTVPLIPTVSTIPSVGNSVSPNKAPAKILNLSNWKLTLPIGPAKDAVEIKQPQLANFQEVPLYYSSSDGIAVIFRAPVNGATTENSEYPRSELREMTGNGQTEANWNTSSGIHTMTVEEAILAVPKTKKQLVSAQIHDADDDVIVIRLDYPKLYVNVNGENKKVLDPSYQLGKRFTVKFEVEGDKTHVYYNGSLTPSYTLSEAYLGAYFKAGAYTQSNCTKEAVTACNQDNFGEVAIYKIEAFHK</sequence>
<dbReference type="Proteomes" id="UP000178558">
    <property type="component" value="Unassembled WGS sequence"/>
</dbReference>
<feature type="domain" description="Alginate lyase 2" evidence="1">
    <location>
        <begin position="32"/>
        <end position="247"/>
    </location>
</feature>
<evidence type="ECO:0000313" key="2">
    <source>
        <dbReference type="EMBL" id="OGK50974.1"/>
    </source>
</evidence>
<dbReference type="EMBL" id="MGAQ01000010">
    <property type="protein sequence ID" value="OGK50974.1"/>
    <property type="molecule type" value="Genomic_DNA"/>
</dbReference>
<organism evidence="2 3">
    <name type="scientific">Candidatus Roizmanbacteria bacterium RIFCSPLOWO2_01_FULL_40_42</name>
    <dbReference type="NCBI Taxonomy" id="1802066"/>
    <lineage>
        <taxon>Bacteria</taxon>
        <taxon>Candidatus Roizmaniibacteriota</taxon>
    </lineage>
</organism>
<reference evidence="2 3" key="1">
    <citation type="journal article" date="2016" name="Nat. Commun.">
        <title>Thousands of microbial genomes shed light on interconnected biogeochemical processes in an aquifer system.</title>
        <authorList>
            <person name="Anantharaman K."/>
            <person name="Brown C.T."/>
            <person name="Hug L.A."/>
            <person name="Sharon I."/>
            <person name="Castelle C.J."/>
            <person name="Probst A.J."/>
            <person name="Thomas B.C."/>
            <person name="Singh A."/>
            <person name="Wilkins M.J."/>
            <person name="Karaoz U."/>
            <person name="Brodie E.L."/>
            <person name="Williams K.H."/>
            <person name="Hubbard S.S."/>
            <person name="Banfield J.F."/>
        </authorList>
    </citation>
    <scope>NUCLEOTIDE SEQUENCE [LARGE SCALE GENOMIC DNA]</scope>
</reference>
<proteinExistence type="predicted"/>